<comment type="caution">
    <text evidence="1">The sequence shown here is derived from an EMBL/GenBank/DDBJ whole genome shotgun (WGS) entry which is preliminary data.</text>
</comment>
<proteinExistence type="predicted"/>
<dbReference type="EMBL" id="BJON01000028">
    <property type="protein sequence ID" value="GED72338.1"/>
    <property type="molecule type" value="Genomic_DNA"/>
</dbReference>
<reference evidence="1 2" key="1">
    <citation type="submission" date="2019-06" db="EMBL/GenBank/DDBJ databases">
        <title>Whole genome shotgun sequence of Brevibacillus reuszeri NBRC 15719.</title>
        <authorList>
            <person name="Hosoyama A."/>
            <person name="Uohara A."/>
            <person name="Ohji S."/>
            <person name="Ichikawa N."/>
        </authorList>
    </citation>
    <scope>NUCLEOTIDE SEQUENCE [LARGE SCALE GENOMIC DNA]</scope>
    <source>
        <strain evidence="1 2">NBRC 15719</strain>
    </source>
</reference>
<evidence type="ECO:0008006" key="3">
    <source>
        <dbReference type="Google" id="ProtNLM"/>
    </source>
</evidence>
<accession>A0ABQ0TWP0</accession>
<evidence type="ECO:0000313" key="2">
    <source>
        <dbReference type="Proteomes" id="UP000319578"/>
    </source>
</evidence>
<dbReference type="Proteomes" id="UP000319578">
    <property type="component" value="Unassembled WGS sequence"/>
</dbReference>
<sequence>MSNMLNTVNYFRDLPMQAKEGEIYYVDESNEYFSRPVYYQWKNGAWHYEYIT</sequence>
<keyword evidence="2" id="KW-1185">Reference proteome</keyword>
<gene>
    <name evidence="1" type="ORF">BRE01_60400</name>
</gene>
<organism evidence="1 2">
    <name type="scientific">Brevibacillus reuszeri</name>
    <dbReference type="NCBI Taxonomy" id="54915"/>
    <lineage>
        <taxon>Bacteria</taxon>
        <taxon>Bacillati</taxon>
        <taxon>Bacillota</taxon>
        <taxon>Bacilli</taxon>
        <taxon>Bacillales</taxon>
        <taxon>Paenibacillaceae</taxon>
        <taxon>Brevibacillus</taxon>
    </lineage>
</organism>
<name>A0ABQ0TWP0_9BACL</name>
<evidence type="ECO:0000313" key="1">
    <source>
        <dbReference type="EMBL" id="GED72338.1"/>
    </source>
</evidence>
<protein>
    <recommendedName>
        <fullName evidence="3">Transposase</fullName>
    </recommendedName>
</protein>